<reference evidence="2 3" key="1">
    <citation type="journal article" date="2008" name="Virology">
        <title>The complete genome sequence of the Atlantic salmon paramyxovirus (ASPV).</title>
        <authorList>
            <person name="Nylund S."/>
            <person name="Karlsen M."/>
            <person name="Nylund A."/>
        </authorList>
    </citation>
    <scope>NUCLEOTIDE SEQUENCE [LARGE SCALE GENOMIC DNA]</scope>
    <source>
        <strain evidence="2">ASPV-Ro</strain>
    </source>
</reference>
<name>B1NLR3_9MONO</name>
<feature type="compositionally biased region" description="Acidic residues" evidence="1">
    <location>
        <begin position="262"/>
        <end position="284"/>
    </location>
</feature>
<organism evidence="2 3">
    <name type="scientific">Salmon aquaparamyxovirus</name>
    <dbReference type="NCBI Taxonomy" id="381543"/>
    <lineage>
        <taxon>Viruses</taxon>
        <taxon>Riboviria</taxon>
        <taxon>Orthornavirae</taxon>
        <taxon>Negarnaviricota</taxon>
        <taxon>Haploviricotina</taxon>
        <taxon>Monjiviricetes</taxon>
        <taxon>Mononegavirales</taxon>
        <taxon>Paramyxoviridae</taxon>
        <taxon>Feraresvirinae</taxon>
        <taxon>Aquaparamyxovirus</taxon>
        <taxon>Aquaparamyxovirus salmonis</taxon>
    </lineage>
</organism>
<accession>B1NLR3</accession>
<proteinExistence type="predicted"/>
<feature type="compositionally biased region" description="Acidic residues" evidence="1">
    <location>
        <begin position="153"/>
        <end position="162"/>
    </location>
</feature>
<dbReference type="GeneID" id="20964425"/>
<sequence length="575" mass="63180">MAEQKGYPNIKLNDEFLNEGLNILGCFLRGNAQTAPTQEAQGHKGGENDTGASQKAPTPTRRRNSLSGPSDREMRSQREADVDKWDHSGVYSHGLRGQLDKSTCEEFGRGQDGNTGGLNLCGPDVVLNQGPPHKDRALGGIADPGKKTHLEPADLEDGADEESLPRETGGRAPAGRSMEGGFTLDRRGSPCKPARKADFREGTDNPDTWSDPGTTFMRKARAMNPQSSASPYLEEQLKAEKAQLLYQAEDNNEDKSEGSAPEAEEDQEEEEEEDEIVEDPDSDGGETSGLLDAHNARAVDAGNRIRDQIYDVKTREEEEARQVGKKGIDERSASTPTRELSTPSLGAIHSVRLSDAHLTGRFAVAEGAPKNAQTVLWNEYLLPYLQDRFNYIDTKLQTLENSIIAESGKNEKLQAKFTNTTNRVSAQVSEIKAMFSELLVVTKHGGKSATKGDEKSEKGPKIRSVLSVEQPKEMISYDALSASVYNYSSEGFGAKKSKDWEIVDPTIGKTPPATTTAEKVRPNNSIGYKETIKELVRRADYTEEEKVFLVEYIDDESDPESLQDIRANAIERART</sequence>
<protein>
    <submittedName>
        <fullName evidence="2">Phospho protein</fullName>
    </submittedName>
</protein>
<feature type="region of interest" description="Disordered" evidence="1">
    <location>
        <begin position="315"/>
        <end position="341"/>
    </location>
</feature>
<dbReference type="KEGG" id="vg:20964425"/>
<evidence type="ECO:0000313" key="3">
    <source>
        <dbReference type="Proteomes" id="UP000164555"/>
    </source>
</evidence>
<feature type="compositionally biased region" description="Basic and acidic residues" evidence="1">
    <location>
        <begin position="98"/>
        <end position="109"/>
    </location>
</feature>
<feature type="compositionally biased region" description="Basic and acidic residues" evidence="1">
    <location>
        <begin position="70"/>
        <end position="87"/>
    </location>
</feature>
<evidence type="ECO:0000256" key="1">
    <source>
        <dbReference type="SAM" id="MobiDB-lite"/>
    </source>
</evidence>
<evidence type="ECO:0000313" key="2">
    <source>
        <dbReference type="EMBL" id="ABW38049.1"/>
    </source>
</evidence>
<feature type="region of interest" description="Disordered" evidence="1">
    <location>
        <begin position="34"/>
        <end position="290"/>
    </location>
</feature>
<feature type="compositionally biased region" description="Basic and acidic residues" evidence="1">
    <location>
        <begin position="315"/>
        <end position="332"/>
    </location>
</feature>
<dbReference type="RefSeq" id="YP_009094146.1">
    <property type="nucleotide sequence ID" value="NC_025360.1"/>
</dbReference>
<dbReference type="Proteomes" id="UP000164555">
    <property type="component" value="Genome"/>
</dbReference>
<dbReference type="EMBL" id="EF646380">
    <property type="protein sequence ID" value="ABW38049.1"/>
    <property type="molecule type" value="Viral_cRNA"/>
</dbReference>